<evidence type="ECO:0000256" key="1">
    <source>
        <dbReference type="ARBA" id="ARBA00022679"/>
    </source>
</evidence>
<evidence type="ECO:0000313" key="4">
    <source>
        <dbReference type="EMBL" id="SHO45071.1"/>
    </source>
</evidence>
<dbReference type="OrthoDB" id="9795206at2"/>
<keyword evidence="1 4" id="KW-0808">Transferase</keyword>
<keyword evidence="5" id="KW-1185">Reference proteome</keyword>
<dbReference type="EMBL" id="FRFD01000003">
    <property type="protein sequence ID" value="SHO45071.1"/>
    <property type="molecule type" value="Genomic_DNA"/>
</dbReference>
<dbReference type="PANTHER" id="PTHR42919">
    <property type="entry name" value="N-ALPHA-ACETYLTRANSFERASE"/>
    <property type="match status" value="1"/>
</dbReference>
<dbReference type="GO" id="GO:0016747">
    <property type="term" value="F:acyltransferase activity, transferring groups other than amino-acyl groups"/>
    <property type="evidence" value="ECO:0007669"/>
    <property type="project" value="InterPro"/>
</dbReference>
<proteinExistence type="predicted"/>
<name>A0A1M7Y0I4_9FIRM</name>
<dbReference type="CDD" id="cd04301">
    <property type="entry name" value="NAT_SF"/>
    <property type="match status" value="1"/>
</dbReference>
<dbReference type="SUPFAM" id="SSF55729">
    <property type="entry name" value="Acyl-CoA N-acyltransferases (Nat)"/>
    <property type="match status" value="1"/>
</dbReference>
<dbReference type="Pfam" id="PF00583">
    <property type="entry name" value="Acetyltransf_1"/>
    <property type="match status" value="1"/>
</dbReference>
<dbReference type="STRING" id="1121345.SAMN02745217_00815"/>
<accession>A0A1M7Y0I4</accession>
<protein>
    <submittedName>
        <fullName evidence="4">Acetyltransferase (GNAT) family protein</fullName>
    </submittedName>
</protein>
<evidence type="ECO:0000313" key="5">
    <source>
        <dbReference type="Proteomes" id="UP000184612"/>
    </source>
</evidence>
<dbReference type="PANTHER" id="PTHR42919:SF8">
    <property type="entry name" value="N-ALPHA-ACETYLTRANSFERASE 50"/>
    <property type="match status" value="1"/>
</dbReference>
<sequence>MDITVVKGSISYINECEVALVNSELGKRYFSEKGSVRKSLEEGFGKGEIYIAIDKDNNCKGFVWVILNGIFHAFPYIHIIAVKSEDRGQGIGKILLKFIEDVYFENYSKLFLVVADFNPDAKRLYERIGYSVIGDIPDLYRKDITECLMMKSRE</sequence>
<dbReference type="RefSeq" id="WP_073587477.1">
    <property type="nucleotide sequence ID" value="NZ_FRFD01000003.1"/>
</dbReference>
<dbReference type="Gene3D" id="3.40.630.30">
    <property type="match status" value="1"/>
</dbReference>
<dbReference type="InterPro" id="IPR016181">
    <property type="entry name" value="Acyl_CoA_acyltransferase"/>
</dbReference>
<gene>
    <name evidence="4" type="ORF">SAMN02745217_00815</name>
</gene>
<dbReference type="InterPro" id="IPR000182">
    <property type="entry name" value="GNAT_dom"/>
</dbReference>
<dbReference type="PROSITE" id="PS51186">
    <property type="entry name" value="GNAT"/>
    <property type="match status" value="1"/>
</dbReference>
<feature type="domain" description="N-acetyltransferase" evidence="3">
    <location>
        <begin position="8"/>
        <end position="154"/>
    </location>
</feature>
<dbReference type="InterPro" id="IPR051556">
    <property type="entry name" value="N-term/lysine_N-AcTrnsfr"/>
</dbReference>
<evidence type="ECO:0000259" key="3">
    <source>
        <dbReference type="PROSITE" id="PS51186"/>
    </source>
</evidence>
<evidence type="ECO:0000256" key="2">
    <source>
        <dbReference type="ARBA" id="ARBA00023315"/>
    </source>
</evidence>
<dbReference type="AlphaFoldDB" id="A0A1M7Y0I4"/>
<keyword evidence="2" id="KW-0012">Acyltransferase</keyword>
<dbReference type="Proteomes" id="UP000184612">
    <property type="component" value="Unassembled WGS sequence"/>
</dbReference>
<organism evidence="4 5">
    <name type="scientific">Anaerocolumna xylanovorans DSM 12503</name>
    <dbReference type="NCBI Taxonomy" id="1121345"/>
    <lineage>
        <taxon>Bacteria</taxon>
        <taxon>Bacillati</taxon>
        <taxon>Bacillota</taxon>
        <taxon>Clostridia</taxon>
        <taxon>Lachnospirales</taxon>
        <taxon>Lachnospiraceae</taxon>
        <taxon>Anaerocolumna</taxon>
    </lineage>
</organism>
<reference evidence="4 5" key="1">
    <citation type="submission" date="2016-12" db="EMBL/GenBank/DDBJ databases">
        <authorList>
            <person name="Song W.-J."/>
            <person name="Kurnit D.M."/>
        </authorList>
    </citation>
    <scope>NUCLEOTIDE SEQUENCE [LARGE SCALE GENOMIC DNA]</scope>
    <source>
        <strain evidence="4 5">DSM 12503</strain>
    </source>
</reference>